<name>A0ABX7P1M1_9BACT</name>
<evidence type="ECO:0000256" key="1">
    <source>
        <dbReference type="SAM" id="MobiDB-lite"/>
    </source>
</evidence>
<feature type="chain" id="PRO_5046208804" evidence="2">
    <location>
        <begin position="21"/>
        <end position="312"/>
    </location>
</feature>
<dbReference type="RefSeq" id="WP_206724069.1">
    <property type="nucleotide sequence ID" value="NZ_CP071090.1"/>
</dbReference>
<dbReference type="PANTHER" id="PTHR41913:SF1">
    <property type="entry name" value="DUF1684 DOMAIN-CONTAINING PROTEIN"/>
    <property type="match status" value="1"/>
</dbReference>
<dbReference type="InterPro" id="IPR012467">
    <property type="entry name" value="DUF1684"/>
</dbReference>
<organism evidence="3 4">
    <name type="scientific">Pyxidicoccus parkwayensis</name>
    <dbReference type="NCBI Taxonomy" id="2813578"/>
    <lineage>
        <taxon>Bacteria</taxon>
        <taxon>Pseudomonadati</taxon>
        <taxon>Myxococcota</taxon>
        <taxon>Myxococcia</taxon>
        <taxon>Myxococcales</taxon>
        <taxon>Cystobacterineae</taxon>
        <taxon>Myxococcaceae</taxon>
        <taxon>Pyxidicoccus</taxon>
    </lineage>
</organism>
<accession>A0ABX7P1M1</accession>
<dbReference type="PANTHER" id="PTHR41913">
    <property type="entry name" value="DUF1684 DOMAIN-CONTAINING PROTEIN"/>
    <property type="match status" value="1"/>
</dbReference>
<dbReference type="EMBL" id="CP071090">
    <property type="protein sequence ID" value="QSQ22493.1"/>
    <property type="molecule type" value="Genomic_DNA"/>
</dbReference>
<gene>
    <name evidence="3" type="ORF">JY651_46520</name>
</gene>
<keyword evidence="2" id="KW-0732">Signal</keyword>
<sequence>MTPFALALSLALHAAPANKAAPAQPRPTADKNMTSAAPKPAAEDITASTRAWQEQRLKGLQSENGWLTLVGLFWLKEGEQTAGSAPESDLDFPEGTPAKLGTFTRKGNTASFQPAPGVAMTLDGKPFTGGALKSDENGAPDVLKLGSLSLQVILRGDKLGVRVKDSESATRKQFHGIPTYPANAAWRVDARFEPAETPRTIQVPNVLGTEEAMKVPGTLVFTVNGKEYKLTPVEEDDKLFIIFADETNRDATYGAGRFLYADAPKDGHVVLDFNRAYNPPCAFTRFATCPLPPRGNRLAVRVEAGEKRYGDH</sequence>
<dbReference type="Pfam" id="PF07920">
    <property type="entry name" value="DUF1684"/>
    <property type="match status" value="1"/>
</dbReference>
<feature type="signal peptide" evidence="2">
    <location>
        <begin position="1"/>
        <end position="20"/>
    </location>
</feature>
<feature type="region of interest" description="Disordered" evidence="1">
    <location>
        <begin position="15"/>
        <end position="46"/>
    </location>
</feature>
<evidence type="ECO:0000313" key="3">
    <source>
        <dbReference type="EMBL" id="QSQ22493.1"/>
    </source>
</evidence>
<reference evidence="3 4" key="1">
    <citation type="submission" date="2021-02" db="EMBL/GenBank/DDBJ databases">
        <title>De Novo genome assembly of isolated myxobacteria.</title>
        <authorList>
            <person name="Stevens D.C."/>
        </authorList>
    </citation>
    <scope>NUCLEOTIDE SEQUENCE [LARGE SCALE GENOMIC DNA]</scope>
    <source>
        <strain evidence="4">SCPEA02</strain>
    </source>
</reference>
<protein>
    <submittedName>
        <fullName evidence="3">DUF1684 domain-containing protein</fullName>
    </submittedName>
</protein>
<proteinExistence type="predicted"/>
<dbReference type="Proteomes" id="UP000662747">
    <property type="component" value="Chromosome"/>
</dbReference>
<feature type="compositionally biased region" description="Low complexity" evidence="1">
    <location>
        <begin position="15"/>
        <end position="27"/>
    </location>
</feature>
<evidence type="ECO:0000313" key="4">
    <source>
        <dbReference type="Proteomes" id="UP000662747"/>
    </source>
</evidence>
<keyword evidence="4" id="KW-1185">Reference proteome</keyword>
<evidence type="ECO:0000256" key="2">
    <source>
        <dbReference type="SAM" id="SignalP"/>
    </source>
</evidence>